<dbReference type="AlphaFoldDB" id="A0A8C5J0B6"/>
<dbReference type="Ensembl" id="ENSJHYT00000012270.1">
    <property type="protein sequence ID" value="ENSJHYP00000010139.1"/>
    <property type="gene ID" value="ENSJHYG00000007962.1"/>
</dbReference>
<dbReference type="GO" id="GO:0032981">
    <property type="term" value="P:mitochondrial respiratory chain complex I assembly"/>
    <property type="evidence" value="ECO:0007669"/>
    <property type="project" value="InterPro"/>
</dbReference>
<proteinExistence type="inferred from homology"/>
<protein>
    <recommendedName>
        <fullName evidence="4">NADH dehydrogenase [ubiquinone] 1 alpha subcomplex assembly factor 3</fullName>
    </recommendedName>
</protein>
<dbReference type="InterPro" id="IPR036748">
    <property type="entry name" value="MTH938-like_sf"/>
</dbReference>
<feature type="compositionally biased region" description="Basic residues" evidence="10">
    <location>
        <begin position="67"/>
        <end position="83"/>
    </location>
</feature>
<dbReference type="GO" id="GO:0005634">
    <property type="term" value="C:nucleus"/>
    <property type="evidence" value="ECO:0007669"/>
    <property type="project" value="UniProtKB-SubCell"/>
</dbReference>
<evidence type="ECO:0000256" key="10">
    <source>
        <dbReference type="SAM" id="MobiDB-lite"/>
    </source>
</evidence>
<dbReference type="CDD" id="cd05125">
    <property type="entry name" value="Mth938_2P1-like"/>
    <property type="match status" value="1"/>
</dbReference>
<evidence type="ECO:0000256" key="6">
    <source>
        <dbReference type="ARBA" id="ARBA00023128"/>
    </source>
</evidence>
<dbReference type="Pfam" id="PF04430">
    <property type="entry name" value="DUF498"/>
    <property type="match status" value="1"/>
</dbReference>
<dbReference type="Proteomes" id="UP000694408">
    <property type="component" value="Unplaced"/>
</dbReference>
<dbReference type="PANTHER" id="PTHR21192:SF2">
    <property type="entry name" value="NADH DEHYDROGENASE [UBIQUINONE] 1 ALPHA SUBCOMPLEX ASSEMBLY FACTOR 3"/>
    <property type="match status" value="1"/>
</dbReference>
<evidence type="ECO:0000256" key="3">
    <source>
        <dbReference type="ARBA" id="ARBA00004273"/>
    </source>
</evidence>
<feature type="compositionally biased region" description="Low complexity" evidence="10">
    <location>
        <begin position="45"/>
        <end position="66"/>
    </location>
</feature>
<evidence type="ECO:0000256" key="7">
    <source>
        <dbReference type="ARBA" id="ARBA00023136"/>
    </source>
</evidence>
<dbReference type="Gene3D" id="3.40.1230.10">
    <property type="entry name" value="MTH938-like"/>
    <property type="match status" value="1"/>
</dbReference>
<comment type="function">
    <text evidence="1">Essential factor for the assembly of mitochondrial NADH:ubiquinone oxidoreductase complex (complex I).</text>
</comment>
<dbReference type="InterPro" id="IPR007523">
    <property type="entry name" value="NDUFAF3/AAMDC"/>
</dbReference>
<dbReference type="SUPFAM" id="SSF64076">
    <property type="entry name" value="MTH938-like"/>
    <property type="match status" value="1"/>
</dbReference>
<evidence type="ECO:0000313" key="12">
    <source>
        <dbReference type="Proteomes" id="UP000694408"/>
    </source>
</evidence>
<dbReference type="GO" id="GO:0005743">
    <property type="term" value="C:mitochondrial inner membrane"/>
    <property type="evidence" value="ECO:0007669"/>
    <property type="project" value="UniProtKB-SubCell"/>
</dbReference>
<keyword evidence="6" id="KW-0496">Mitochondrion</keyword>
<feature type="compositionally biased region" description="Basic and acidic residues" evidence="10">
    <location>
        <begin position="162"/>
        <end position="174"/>
    </location>
</feature>
<dbReference type="PANTHER" id="PTHR21192">
    <property type="entry name" value="NUCLEAR PROTEIN E3-3"/>
    <property type="match status" value="1"/>
</dbReference>
<reference evidence="11" key="2">
    <citation type="submission" date="2025-09" db="UniProtKB">
        <authorList>
            <consortium name="Ensembl"/>
        </authorList>
    </citation>
    <scope>IDENTIFICATION</scope>
</reference>
<evidence type="ECO:0000256" key="9">
    <source>
        <dbReference type="ARBA" id="ARBA00049984"/>
    </source>
</evidence>
<evidence type="ECO:0000256" key="2">
    <source>
        <dbReference type="ARBA" id="ARBA00004123"/>
    </source>
</evidence>
<evidence type="ECO:0000256" key="4">
    <source>
        <dbReference type="ARBA" id="ARBA00021776"/>
    </source>
</evidence>
<keyword evidence="5" id="KW-0999">Mitochondrion inner membrane</keyword>
<accession>A0A8C5J0B6</accession>
<feature type="region of interest" description="Disordered" evidence="10">
    <location>
        <begin position="23"/>
        <end position="232"/>
    </location>
</feature>
<evidence type="ECO:0000313" key="11">
    <source>
        <dbReference type="Ensembl" id="ENSJHYP00000010139.1"/>
    </source>
</evidence>
<dbReference type="FunFam" id="3.40.1230.10:FF:000002">
    <property type="entry name" value="NADH dehydrogenase [ubiquinone] 1 alpha subcomplex assembly factor 3"/>
    <property type="match status" value="1"/>
</dbReference>
<evidence type="ECO:0000256" key="1">
    <source>
        <dbReference type="ARBA" id="ARBA00004069"/>
    </source>
</evidence>
<comment type="similarity">
    <text evidence="9">Belongs to the NDUFAF3 family.</text>
</comment>
<evidence type="ECO:0000256" key="8">
    <source>
        <dbReference type="ARBA" id="ARBA00023242"/>
    </source>
</evidence>
<keyword evidence="8" id="KW-0539">Nucleus</keyword>
<evidence type="ECO:0000256" key="5">
    <source>
        <dbReference type="ARBA" id="ARBA00022792"/>
    </source>
</evidence>
<keyword evidence="12" id="KW-1185">Reference proteome</keyword>
<name>A0A8C5J0B6_JUNHY</name>
<organism evidence="11 12">
    <name type="scientific">Junco hyemalis</name>
    <name type="common">Dark-eyed junco</name>
    <dbReference type="NCBI Taxonomy" id="40217"/>
    <lineage>
        <taxon>Eukaryota</taxon>
        <taxon>Metazoa</taxon>
        <taxon>Chordata</taxon>
        <taxon>Craniata</taxon>
        <taxon>Vertebrata</taxon>
        <taxon>Euteleostomi</taxon>
        <taxon>Archelosauria</taxon>
        <taxon>Archosauria</taxon>
        <taxon>Dinosauria</taxon>
        <taxon>Saurischia</taxon>
        <taxon>Theropoda</taxon>
        <taxon>Coelurosauria</taxon>
        <taxon>Aves</taxon>
        <taxon>Neognathae</taxon>
        <taxon>Neoaves</taxon>
        <taxon>Telluraves</taxon>
        <taxon>Australaves</taxon>
        <taxon>Passeriformes</taxon>
        <taxon>Passerellidae</taxon>
        <taxon>Junco</taxon>
    </lineage>
</organism>
<reference evidence="11" key="1">
    <citation type="submission" date="2025-08" db="UniProtKB">
        <authorList>
            <consortium name="Ensembl"/>
        </authorList>
    </citation>
    <scope>IDENTIFICATION</scope>
</reference>
<dbReference type="InterPro" id="IPR034095">
    <property type="entry name" value="NDUF3"/>
</dbReference>
<comment type="subcellular location">
    <subcellularLocation>
        <location evidence="3">Mitochondrion inner membrane</location>
    </subcellularLocation>
    <subcellularLocation>
        <location evidence="2">Nucleus</location>
    </subcellularLocation>
</comment>
<keyword evidence="7" id="KW-0472">Membrane</keyword>
<sequence length="412" mass="43713">HRARQEEGESAAGRCRRRFRAFSHDWHRPPAAGHTGIRGAVPSLGQPRGTGRAGPGAQPRPGPALSRRGRRPLPSHLRPRSVRHSSPGRSAAPSGGGVGAAGAGRLQRDTPHPSPAVQLPPRHRPLSVSLRRPPGLCRSGRARARRQRVCECRRPPVPQDPGRGDPEGSREPRSDPAPPVALSRPRPPGGGSGGGGAARRFRRGRGHGGAAAARAGGGAGGGQVPAPATGTAAALRPGGVPVGCRRVSGTCPWVPRVPAAHSPRRAPYRGHRLTPADDEMYQRTRVMVLEPESPNIMFIEGYSTRGFTISGDLVVGPCAVLPRSILQWNVGSHRDISLESLSLFRLLEPQIEILVLGTGDRVERLHPAMMKQMRERGIAVEVQDTANACATFNFLMNEGRVVAAGLIPPRGT</sequence>